<keyword evidence="2" id="KW-0812">Transmembrane</keyword>
<dbReference type="Pfam" id="PF15159">
    <property type="entry name" value="PIG-Y"/>
    <property type="match status" value="1"/>
</dbReference>
<dbReference type="eggNOG" id="ENOG502S4R7">
    <property type="taxonomic scope" value="Eukaryota"/>
</dbReference>
<evidence type="ECO:0000313" key="4">
    <source>
        <dbReference type="Proteomes" id="UP000002035"/>
    </source>
</evidence>
<dbReference type="VEuPathDB" id="FungiDB:MCYG_03738"/>
<dbReference type="PANTHER" id="PTHR39400">
    <property type="entry name" value="YALI0E29227P"/>
    <property type="match status" value="1"/>
</dbReference>
<feature type="region of interest" description="Disordered" evidence="1">
    <location>
        <begin position="223"/>
        <end position="308"/>
    </location>
</feature>
<dbReference type="HOGENOM" id="CLU_030267_0_0_1"/>
<gene>
    <name evidence="3" type="ORF">MCYG_03738</name>
</gene>
<feature type="region of interest" description="Disordered" evidence="1">
    <location>
        <begin position="154"/>
        <end position="174"/>
    </location>
</feature>
<evidence type="ECO:0000256" key="1">
    <source>
        <dbReference type="SAM" id="MobiDB-lite"/>
    </source>
</evidence>
<evidence type="ECO:0000256" key="2">
    <source>
        <dbReference type="SAM" id="Phobius"/>
    </source>
</evidence>
<feature type="transmembrane region" description="Helical" evidence="2">
    <location>
        <begin position="419"/>
        <end position="443"/>
    </location>
</feature>
<dbReference type="STRING" id="554155.C5FJQ8"/>
<evidence type="ECO:0000313" key="3">
    <source>
        <dbReference type="EMBL" id="EEQ30919.1"/>
    </source>
</evidence>
<feature type="compositionally biased region" description="Acidic residues" evidence="1">
    <location>
        <begin position="65"/>
        <end position="74"/>
    </location>
</feature>
<name>C5FJQ8_ARTOC</name>
<keyword evidence="2" id="KW-1133">Transmembrane helix</keyword>
<feature type="region of interest" description="Disordered" evidence="1">
    <location>
        <begin position="1"/>
        <end position="97"/>
    </location>
</feature>
<dbReference type="AlphaFoldDB" id="C5FJQ8"/>
<dbReference type="EMBL" id="DS995703">
    <property type="protein sequence ID" value="EEQ30919.1"/>
    <property type="molecule type" value="Genomic_DNA"/>
</dbReference>
<feature type="compositionally biased region" description="Low complexity" evidence="1">
    <location>
        <begin position="230"/>
        <end position="239"/>
    </location>
</feature>
<dbReference type="RefSeq" id="XP_002848232.1">
    <property type="nucleotide sequence ID" value="XM_002848186.1"/>
</dbReference>
<feature type="compositionally biased region" description="Low complexity" evidence="1">
    <location>
        <begin position="286"/>
        <end position="305"/>
    </location>
</feature>
<feature type="transmembrane region" description="Helical" evidence="2">
    <location>
        <begin position="371"/>
        <end position="399"/>
    </location>
</feature>
<sequence>MGDGNAETQLDGASGPRLGESVVPANYHKRNSTGSIGIPGSLLSRFSFSRMNSHDATKKTHDRAEGEEEGDGDDSGGKMRATAQQQMGGSRLKVPDRAMASMLNLQRRKTRRRKGSLRKTALLGTGMLRMEGKERFSSGGTVLKRATGIFLDQYDGTGDREENSGGGDKSFEDGNIGLNAAAEVKPQLPQLQQRISASFEDGESTPRRSFSLSSTLAINSEDSLSTPWSQTQLGEQQKQQLRHSLIGTDSFPNPAPGGLPSASNSIHQDDATTDDEDGLSLPRRNTSNFSRLSSKTSNSSISTSPIIPPRRIPLQPLQTASSSSESFFKHTGVMVQRSRSASQRIRSPLATSNTAEITSPSEVWDYSETEWWGWIILIVTWLVFVVGMGSCLGVWSWAWDVGETPYAPPELEDDATLPIVGYYPALIVLTAVMAWVWVVVAWVGMKYFRHANISGDDT</sequence>
<proteinExistence type="predicted"/>
<keyword evidence="4" id="KW-1185">Reference proteome</keyword>
<organism evidence="3 4">
    <name type="scientific">Arthroderma otae (strain ATCC MYA-4605 / CBS 113480)</name>
    <name type="common">Microsporum canis</name>
    <dbReference type="NCBI Taxonomy" id="554155"/>
    <lineage>
        <taxon>Eukaryota</taxon>
        <taxon>Fungi</taxon>
        <taxon>Dikarya</taxon>
        <taxon>Ascomycota</taxon>
        <taxon>Pezizomycotina</taxon>
        <taxon>Eurotiomycetes</taxon>
        <taxon>Eurotiomycetidae</taxon>
        <taxon>Onygenales</taxon>
        <taxon>Arthrodermataceae</taxon>
        <taxon>Microsporum</taxon>
    </lineage>
</organism>
<dbReference type="GeneID" id="9229556"/>
<feature type="compositionally biased region" description="Basic and acidic residues" evidence="1">
    <location>
        <begin position="52"/>
        <end position="64"/>
    </location>
</feature>
<reference evidence="4" key="1">
    <citation type="journal article" date="2012" name="MBio">
        <title>Comparative genome analysis of Trichophyton rubrum and related dermatophytes reveals candidate genes involved in infection.</title>
        <authorList>
            <person name="Martinez D.A."/>
            <person name="Oliver B.G."/>
            <person name="Graeser Y."/>
            <person name="Goldberg J.M."/>
            <person name="Li W."/>
            <person name="Martinez-Rossi N.M."/>
            <person name="Monod M."/>
            <person name="Shelest E."/>
            <person name="Barton R.C."/>
            <person name="Birch E."/>
            <person name="Brakhage A.A."/>
            <person name="Chen Z."/>
            <person name="Gurr S.J."/>
            <person name="Heiman D."/>
            <person name="Heitman J."/>
            <person name="Kosti I."/>
            <person name="Rossi A."/>
            <person name="Saif S."/>
            <person name="Samalova M."/>
            <person name="Saunders C.W."/>
            <person name="Shea T."/>
            <person name="Summerbell R.C."/>
            <person name="Xu J."/>
            <person name="Young S."/>
            <person name="Zeng Q."/>
            <person name="Birren B.W."/>
            <person name="Cuomo C.A."/>
            <person name="White T.C."/>
        </authorList>
    </citation>
    <scope>NUCLEOTIDE SEQUENCE [LARGE SCALE GENOMIC DNA]</scope>
    <source>
        <strain evidence="4">ATCC MYA-4605 / CBS 113480</strain>
    </source>
</reference>
<protein>
    <submittedName>
        <fullName evidence="3">Uncharacterized protein</fullName>
    </submittedName>
</protein>
<dbReference type="PANTHER" id="PTHR39400:SF1">
    <property type="entry name" value="PIG-P DOMAIN-CONTAINING PROTEIN"/>
    <property type="match status" value="1"/>
</dbReference>
<dbReference type="Proteomes" id="UP000002035">
    <property type="component" value="Unassembled WGS sequence"/>
</dbReference>
<keyword evidence="2" id="KW-0472">Membrane</keyword>
<dbReference type="InterPro" id="IPR029164">
    <property type="entry name" value="PIG-Y"/>
</dbReference>
<accession>C5FJQ8</accession>
<dbReference type="OrthoDB" id="2157498at2759"/>